<feature type="region of interest" description="Disordered" evidence="2">
    <location>
        <begin position="434"/>
        <end position="468"/>
    </location>
</feature>
<dbReference type="GO" id="GO:0016791">
    <property type="term" value="F:phosphatase activity"/>
    <property type="evidence" value="ECO:0007669"/>
    <property type="project" value="UniProtKB-ARBA"/>
</dbReference>
<dbReference type="RefSeq" id="XP_013762649.1">
    <property type="nucleotide sequence ID" value="XM_013907195.1"/>
</dbReference>
<feature type="region of interest" description="Disordered" evidence="2">
    <location>
        <begin position="244"/>
        <end position="273"/>
    </location>
</feature>
<feature type="domain" description="Tyrosine specific protein phosphatases" evidence="3">
    <location>
        <begin position="157"/>
        <end position="225"/>
    </location>
</feature>
<dbReference type="SUPFAM" id="SSF52799">
    <property type="entry name" value="(Phosphotyrosine protein) phosphatases II"/>
    <property type="match status" value="1"/>
</dbReference>
<dbReference type="Proteomes" id="UP000054408">
    <property type="component" value="Unassembled WGS sequence"/>
</dbReference>
<dbReference type="PROSITE" id="PS50056">
    <property type="entry name" value="TYR_PHOSPHATASE_2"/>
    <property type="match status" value="1"/>
</dbReference>
<keyword evidence="5" id="KW-1185">Reference proteome</keyword>
<name>A0A0L0DBD4_THETB</name>
<proteinExistence type="predicted"/>
<feature type="compositionally biased region" description="Low complexity" evidence="2">
    <location>
        <begin position="344"/>
        <end position="356"/>
    </location>
</feature>
<dbReference type="Gene3D" id="3.90.190.10">
    <property type="entry name" value="Protein tyrosine phosphatase superfamily"/>
    <property type="match status" value="1"/>
</dbReference>
<feature type="compositionally biased region" description="Polar residues" evidence="2">
    <location>
        <begin position="362"/>
        <end position="374"/>
    </location>
</feature>
<evidence type="ECO:0000313" key="5">
    <source>
        <dbReference type="Proteomes" id="UP000054408"/>
    </source>
</evidence>
<dbReference type="InterPro" id="IPR000387">
    <property type="entry name" value="Tyr_Pase_dom"/>
</dbReference>
<accession>A0A0L0DBD4</accession>
<dbReference type="CDD" id="cd14494">
    <property type="entry name" value="PTP_DSP_cys"/>
    <property type="match status" value="1"/>
</dbReference>
<keyword evidence="4" id="KW-0808">Transferase</keyword>
<keyword evidence="1" id="KW-0378">Hydrolase</keyword>
<evidence type="ECO:0000256" key="2">
    <source>
        <dbReference type="SAM" id="MobiDB-lite"/>
    </source>
</evidence>
<dbReference type="GeneID" id="25560179"/>
<dbReference type="EMBL" id="GL349434">
    <property type="protein sequence ID" value="KNC48593.1"/>
    <property type="molecule type" value="Genomic_DNA"/>
</dbReference>
<feature type="region of interest" description="Disordered" evidence="2">
    <location>
        <begin position="288"/>
        <end position="404"/>
    </location>
</feature>
<dbReference type="GO" id="GO:0016301">
    <property type="term" value="F:kinase activity"/>
    <property type="evidence" value="ECO:0007669"/>
    <property type="project" value="UniProtKB-KW"/>
</dbReference>
<gene>
    <name evidence="4" type="ORF">AMSG_00370</name>
</gene>
<feature type="compositionally biased region" description="Low complexity" evidence="2">
    <location>
        <begin position="291"/>
        <end position="305"/>
    </location>
</feature>
<feature type="compositionally biased region" description="Basic residues" evidence="2">
    <location>
        <begin position="306"/>
        <end position="323"/>
    </location>
</feature>
<dbReference type="InterPro" id="IPR029021">
    <property type="entry name" value="Prot-tyrosine_phosphatase-like"/>
</dbReference>
<dbReference type="AlphaFoldDB" id="A0A0L0DBD4"/>
<evidence type="ECO:0000313" key="4">
    <source>
        <dbReference type="EMBL" id="KNC48593.1"/>
    </source>
</evidence>
<evidence type="ECO:0000256" key="1">
    <source>
        <dbReference type="ARBA" id="ARBA00022801"/>
    </source>
</evidence>
<feature type="compositionally biased region" description="Acidic residues" evidence="2">
    <location>
        <begin position="444"/>
        <end position="463"/>
    </location>
</feature>
<protein>
    <submittedName>
        <fullName evidence="4">MAP kinase phosphatase 6</fullName>
    </submittedName>
</protein>
<dbReference type="OrthoDB" id="2017893at2759"/>
<dbReference type="Pfam" id="PF22784">
    <property type="entry name" value="PTP-SAK"/>
    <property type="match status" value="1"/>
</dbReference>
<reference evidence="4 5" key="1">
    <citation type="submission" date="2010-05" db="EMBL/GenBank/DDBJ databases">
        <title>The Genome Sequence of Thecamonas trahens ATCC 50062.</title>
        <authorList>
            <consortium name="The Broad Institute Genome Sequencing Platform"/>
            <person name="Russ C."/>
            <person name="Cuomo C."/>
            <person name="Shea T."/>
            <person name="Young S.K."/>
            <person name="Zeng Q."/>
            <person name="Koehrsen M."/>
            <person name="Haas B."/>
            <person name="Borodovsky M."/>
            <person name="Guigo R."/>
            <person name="Alvarado L."/>
            <person name="Berlin A."/>
            <person name="Bochicchio J."/>
            <person name="Borenstein D."/>
            <person name="Chapman S."/>
            <person name="Chen Z."/>
            <person name="Freedman E."/>
            <person name="Gellesch M."/>
            <person name="Goldberg J."/>
            <person name="Griggs A."/>
            <person name="Gujja S."/>
            <person name="Heilman E."/>
            <person name="Heiman D."/>
            <person name="Hepburn T."/>
            <person name="Howarth C."/>
            <person name="Jen D."/>
            <person name="Larson L."/>
            <person name="Mehta T."/>
            <person name="Park D."/>
            <person name="Pearson M."/>
            <person name="Roberts A."/>
            <person name="Saif S."/>
            <person name="Shenoy N."/>
            <person name="Sisk P."/>
            <person name="Stolte C."/>
            <person name="Sykes S."/>
            <person name="Thomson T."/>
            <person name="Walk T."/>
            <person name="White J."/>
            <person name="Yandava C."/>
            <person name="Burger G."/>
            <person name="Gray M.W."/>
            <person name="Holland P.W.H."/>
            <person name="King N."/>
            <person name="Lang F.B.F."/>
            <person name="Roger A.J."/>
            <person name="Ruiz-Trillo I."/>
            <person name="Lander E."/>
            <person name="Nusbaum C."/>
        </authorList>
    </citation>
    <scope>NUCLEOTIDE SEQUENCE [LARGE SCALE GENOMIC DNA]</scope>
    <source>
        <strain evidence="4 5">ATCC 50062</strain>
    </source>
</reference>
<dbReference type="PROSITE" id="PS00383">
    <property type="entry name" value="TYR_PHOSPHATASE_1"/>
    <property type="match status" value="1"/>
</dbReference>
<dbReference type="PANTHER" id="PTHR23339">
    <property type="entry name" value="TYROSINE SPECIFIC PROTEIN PHOSPHATASE AND DUAL SPECIFICITY PROTEIN PHOSPHATASE"/>
    <property type="match status" value="1"/>
</dbReference>
<feature type="compositionally biased region" description="Basic and acidic residues" evidence="2">
    <location>
        <begin position="434"/>
        <end position="443"/>
    </location>
</feature>
<sequence>MGDDGPAGTGAGALDESGVVGAGSTVTAGEAGEVAAAGESARKVRIPSKSALRGPTDYSNWLIPGTVLLGAYPGSLDDHVHREQLLAILQTGVTAFVCLQDEIDPYADPDAWRSGTAIRPYIDDARALLMEPELGLTQNDAAFLYFPIPDCGVADDADVQHFARHLHERVLAGDVLYIHCWGGHGRTGTIACILLALRYGLSAPQAEEWVQYAHDTRVYPQDMRSPQTAVQRLQVRRVIEALETAGGRGGSASTASERQRATGRPSTAPRKCVTFSDLSNQTFVIGEGKVSAGPGLRGSSASASLRRSRAVRAHLSKRNKSRRAAGGSARSGSEGGRQSRRARPSSAPSARTAPRPGFQFRASGSTFTQPSESALSLAVVGVKPRTTRPGSAGSVRGRRRAASASQRYAHVQAKALGDCADAVGTGVHRVVAHDDELDDVPRELDDEPEELDDELDDELDEEPSSAAQRRRVCPFALALALALLATEACPGLGLGL</sequence>
<evidence type="ECO:0000259" key="3">
    <source>
        <dbReference type="PROSITE" id="PS50056"/>
    </source>
</evidence>
<dbReference type="InterPro" id="IPR016130">
    <property type="entry name" value="Tyr_Pase_AS"/>
</dbReference>
<dbReference type="STRING" id="461836.A0A0L0DBD4"/>
<organism evidence="4 5">
    <name type="scientific">Thecamonas trahens ATCC 50062</name>
    <dbReference type="NCBI Taxonomy" id="461836"/>
    <lineage>
        <taxon>Eukaryota</taxon>
        <taxon>Apusozoa</taxon>
        <taxon>Apusomonadida</taxon>
        <taxon>Apusomonadidae</taxon>
        <taxon>Thecamonas</taxon>
    </lineage>
</organism>
<dbReference type="InterPro" id="IPR050561">
    <property type="entry name" value="PTP"/>
</dbReference>
<keyword evidence="4" id="KW-0418">Kinase</keyword>
<dbReference type="eggNOG" id="ENOG502S2A7">
    <property type="taxonomic scope" value="Eukaryota"/>
</dbReference>
<dbReference type="InterPro" id="IPR057023">
    <property type="entry name" value="PTP-SAK"/>
</dbReference>